<dbReference type="EMBL" id="MORL01000018">
    <property type="protein sequence ID" value="OIN56815.1"/>
    <property type="molecule type" value="Genomic_DNA"/>
</dbReference>
<dbReference type="AlphaFoldDB" id="A0A1S2VEV1"/>
<keyword evidence="3" id="KW-1185">Reference proteome</keyword>
<gene>
    <name evidence="2" type="ORF">BLX24_22840</name>
</gene>
<dbReference type="OrthoDB" id="839492at2"/>
<comment type="caution">
    <text evidence="2">The sequence shown here is derived from an EMBL/GenBank/DDBJ whole genome shotgun (WGS) entry which is preliminary data.</text>
</comment>
<evidence type="ECO:0000313" key="3">
    <source>
        <dbReference type="Proteomes" id="UP000181790"/>
    </source>
</evidence>
<feature type="coiled-coil region" evidence="1">
    <location>
        <begin position="93"/>
        <end position="130"/>
    </location>
</feature>
<proteinExistence type="predicted"/>
<evidence type="ECO:0000256" key="1">
    <source>
        <dbReference type="SAM" id="Coils"/>
    </source>
</evidence>
<accession>A0A1S2VEV1</accession>
<name>A0A1S2VEV1_9BACT</name>
<sequence>MDYNFSEKVDLLIRESGKTKKSLYDFLEMTAQGFDNMMKQNSFSAIRLAKIAEFFEIQVGFFYDQPSNTYKRKSGDGGAFGEQVLDELRKVFKEELNQKNQQLLAKDRQLENKDRQLENKDKLLEGMQRTIDALVGKSSDVTADDRHDDPKIIVHPAFARKSEEEVNDYQIA</sequence>
<keyword evidence="1" id="KW-0175">Coiled coil</keyword>
<dbReference type="RefSeq" id="WP_071505541.1">
    <property type="nucleotide sequence ID" value="NZ_MORL01000018.1"/>
</dbReference>
<evidence type="ECO:0000313" key="2">
    <source>
        <dbReference type="EMBL" id="OIN56815.1"/>
    </source>
</evidence>
<dbReference type="Proteomes" id="UP000181790">
    <property type="component" value="Unassembled WGS sequence"/>
</dbReference>
<organism evidence="2 3">
    <name type="scientific">Arsenicibacter rosenii</name>
    <dbReference type="NCBI Taxonomy" id="1750698"/>
    <lineage>
        <taxon>Bacteria</taxon>
        <taxon>Pseudomonadati</taxon>
        <taxon>Bacteroidota</taxon>
        <taxon>Cytophagia</taxon>
        <taxon>Cytophagales</taxon>
        <taxon>Spirosomataceae</taxon>
        <taxon>Arsenicibacter</taxon>
    </lineage>
</organism>
<reference evidence="2 3" key="1">
    <citation type="submission" date="2016-10" db="EMBL/GenBank/DDBJ databases">
        <title>Arsenicibacter rosenii gen. nov., sp. nov., an efficient arsenic-methylating bacterium isolated from an arsenic-contaminated paddy soil.</title>
        <authorList>
            <person name="Huang K."/>
        </authorList>
    </citation>
    <scope>NUCLEOTIDE SEQUENCE [LARGE SCALE GENOMIC DNA]</scope>
    <source>
        <strain evidence="2 3">SM-1</strain>
    </source>
</reference>
<protein>
    <submittedName>
        <fullName evidence="2">Uncharacterized protein</fullName>
    </submittedName>
</protein>